<dbReference type="Proteomes" id="UP000028821">
    <property type="component" value="Unassembled WGS sequence"/>
</dbReference>
<protein>
    <submittedName>
        <fullName evidence="2">Uncharacterized protein</fullName>
    </submittedName>
</protein>
<feature type="region of interest" description="Disordered" evidence="1">
    <location>
        <begin position="98"/>
        <end position="122"/>
    </location>
</feature>
<dbReference type="VEuPathDB" id="ToxoDB:TGMAS_277930D"/>
<evidence type="ECO:0000313" key="2">
    <source>
        <dbReference type="EMBL" id="KFH12583.1"/>
    </source>
</evidence>
<evidence type="ECO:0000313" key="3">
    <source>
        <dbReference type="Proteomes" id="UP000028821"/>
    </source>
</evidence>
<feature type="compositionally biased region" description="Basic and acidic residues" evidence="1">
    <location>
        <begin position="34"/>
        <end position="48"/>
    </location>
</feature>
<gene>
    <name evidence="2" type="ORF">TGMAS_277930D</name>
</gene>
<feature type="compositionally biased region" description="Polar residues" evidence="1">
    <location>
        <begin position="111"/>
        <end position="122"/>
    </location>
</feature>
<name>A0A086QJ01_TOXGO</name>
<comment type="caution">
    <text evidence="2">The sequence shown here is derived from an EMBL/GenBank/DDBJ whole genome shotgun (WGS) entry which is preliminary data.</text>
</comment>
<organism evidence="2 3">
    <name type="scientific">Toxoplasma gondii MAS</name>
    <dbReference type="NCBI Taxonomy" id="943118"/>
    <lineage>
        <taxon>Eukaryota</taxon>
        <taxon>Sar</taxon>
        <taxon>Alveolata</taxon>
        <taxon>Apicomplexa</taxon>
        <taxon>Conoidasida</taxon>
        <taxon>Coccidia</taxon>
        <taxon>Eucoccidiorida</taxon>
        <taxon>Eimeriorina</taxon>
        <taxon>Sarcocystidae</taxon>
        <taxon>Toxoplasma</taxon>
    </lineage>
</organism>
<feature type="region of interest" description="Disordered" evidence="1">
    <location>
        <begin position="34"/>
        <end position="81"/>
    </location>
</feature>
<proteinExistence type="predicted"/>
<dbReference type="EMBL" id="AEXC02001496">
    <property type="protein sequence ID" value="KFH12583.1"/>
    <property type="molecule type" value="Genomic_DNA"/>
</dbReference>
<dbReference type="AlphaFoldDB" id="A0A086QJ01"/>
<feature type="compositionally biased region" description="Polar residues" evidence="1">
    <location>
        <begin position="55"/>
        <end position="73"/>
    </location>
</feature>
<accession>A0A086QJ01</accession>
<feature type="compositionally biased region" description="Basic and acidic residues" evidence="1">
    <location>
        <begin position="98"/>
        <end position="107"/>
    </location>
</feature>
<evidence type="ECO:0000256" key="1">
    <source>
        <dbReference type="SAM" id="MobiDB-lite"/>
    </source>
</evidence>
<reference evidence="2 3" key="1">
    <citation type="submission" date="2014-04" db="EMBL/GenBank/DDBJ databases">
        <authorList>
            <person name="Sibley D."/>
            <person name="Venepally P."/>
            <person name="Karamycheva S."/>
            <person name="Hadjithomas M."/>
            <person name="Khan A."/>
            <person name="Brunk B."/>
            <person name="Roos D."/>
            <person name="Caler E."/>
            <person name="Lorenzi H."/>
        </authorList>
    </citation>
    <scope>NUCLEOTIDE SEQUENCE [LARGE SCALE GENOMIC DNA]</scope>
    <source>
        <strain evidence="2 3">MAS</strain>
    </source>
</reference>
<sequence length="122" mass="13700">MAERINAYTPFGHLSQNYCFCGFALYPVSLTADKKERRSQEGVGKESTPKVPAESTVTENSGKVSGQLHTNAEQEGMIRRNSQLDVLDKKIRELRQDIKKKVGRTRDIANPSMSRVSKNSRT</sequence>